<dbReference type="Proteomes" id="UP000033423">
    <property type="component" value="Unassembled WGS sequence"/>
</dbReference>
<evidence type="ECO:0000313" key="2">
    <source>
        <dbReference type="EMBL" id="KJU86461.1"/>
    </source>
</evidence>
<protein>
    <submittedName>
        <fullName evidence="2">Phosphodiesterase</fullName>
    </submittedName>
</protein>
<comment type="caution">
    <text evidence="2">The sequence shown here is derived from an EMBL/GenBank/DDBJ whole genome shotgun (WGS) entry which is preliminary data.</text>
</comment>
<dbReference type="InterPro" id="IPR037522">
    <property type="entry name" value="HD_GYP_dom"/>
</dbReference>
<feature type="domain" description="HD-GYP" evidence="1">
    <location>
        <begin position="141"/>
        <end position="337"/>
    </location>
</feature>
<dbReference type="InterPro" id="IPR021812">
    <property type="entry name" value="DUF3391"/>
</dbReference>
<dbReference type="InterPro" id="IPR003607">
    <property type="entry name" value="HD/PDEase_dom"/>
</dbReference>
<evidence type="ECO:0000313" key="3">
    <source>
        <dbReference type="Proteomes" id="UP000033423"/>
    </source>
</evidence>
<keyword evidence="3" id="KW-1185">Reference proteome</keyword>
<dbReference type="PANTHER" id="PTHR43155:SF2">
    <property type="entry name" value="CYCLIC DI-GMP PHOSPHODIESTERASE PA4108"/>
    <property type="match status" value="1"/>
</dbReference>
<proteinExistence type="predicted"/>
<dbReference type="Pfam" id="PF11871">
    <property type="entry name" value="DUF3391"/>
    <property type="match status" value="1"/>
</dbReference>
<gene>
    <name evidence="2" type="ORF">MBAV_001343</name>
</gene>
<dbReference type="Gene3D" id="1.10.3210.10">
    <property type="entry name" value="Hypothetical protein af1432"/>
    <property type="match status" value="1"/>
</dbReference>
<dbReference type="CDD" id="cd00077">
    <property type="entry name" value="HDc"/>
    <property type="match status" value="1"/>
</dbReference>
<dbReference type="PROSITE" id="PS51832">
    <property type="entry name" value="HD_GYP"/>
    <property type="match status" value="1"/>
</dbReference>
<dbReference type="InterPro" id="IPR006675">
    <property type="entry name" value="HDIG_dom"/>
</dbReference>
<evidence type="ECO:0000259" key="1">
    <source>
        <dbReference type="PROSITE" id="PS51832"/>
    </source>
</evidence>
<dbReference type="PANTHER" id="PTHR43155">
    <property type="entry name" value="CYCLIC DI-GMP PHOSPHODIESTERASE PA4108-RELATED"/>
    <property type="match status" value="1"/>
</dbReference>
<dbReference type="NCBIfam" id="TIGR00277">
    <property type="entry name" value="HDIG"/>
    <property type="match status" value="1"/>
</dbReference>
<dbReference type="SMART" id="SM00471">
    <property type="entry name" value="HDc"/>
    <property type="match status" value="1"/>
</dbReference>
<name>A0A0F3GX31_9BACT</name>
<dbReference type="EMBL" id="LACI01000580">
    <property type="protein sequence ID" value="KJU86461.1"/>
    <property type="molecule type" value="Genomic_DNA"/>
</dbReference>
<dbReference type="SUPFAM" id="SSF109604">
    <property type="entry name" value="HD-domain/PDEase-like"/>
    <property type="match status" value="1"/>
</dbReference>
<reference evidence="2 3" key="1">
    <citation type="submission" date="2015-02" db="EMBL/GenBank/DDBJ databases">
        <title>Single-cell genomics of uncultivated deep-branching MTB reveals a conserved set of magnetosome genes.</title>
        <authorList>
            <person name="Kolinko S."/>
            <person name="Richter M."/>
            <person name="Glockner F.O."/>
            <person name="Brachmann A."/>
            <person name="Schuler D."/>
        </authorList>
    </citation>
    <scope>NUCLEOTIDE SEQUENCE [LARGE SCALE GENOMIC DNA]</scope>
    <source>
        <strain evidence="2">TM-1</strain>
    </source>
</reference>
<accession>A0A0F3GX31</accession>
<organism evidence="2 3">
    <name type="scientific">Candidatus Magnetobacterium bavaricum</name>
    <dbReference type="NCBI Taxonomy" id="29290"/>
    <lineage>
        <taxon>Bacteria</taxon>
        <taxon>Pseudomonadati</taxon>
        <taxon>Nitrospirota</taxon>
        <taxon>Thermodesulfovibrionia</taxon>
        <taxon>Thermodesulfovibrionales</taxon>
        <taxon>Candidatus Magnetobacteriaceae</taxon>
        <taxon>Candidatus Magnetobacterium</taxon>
    </lineage>
</organism>
<sequence length="407" mass="46079">MIKKVKVEDLKPGIYISDLNCSWIMHPFLSNKFKLKGDGQIQKIISLGIAEVYIDTEKGLDVEKATTKQDVNANIQKEFREVLETKKPSTQNRVSNAEETKTAILVIKEARKIVSNVMDDVRMGKQVKMERIAPVVEKMIDSVFRNQDALVSLGRLKVVDEYTFMHSVSVAAMMISFCRETKLDRRDIEEIACGAILHDIGKMKVPLTILNKPGKLTEDEFIQIKQHVNHGVDIVGKIPTISDNSMCVISQHHEHYSGKGYPKGLKGEEIHKYGQMMAIVDVFDAITSNRCYHKGMSTIEAMRKLLEWSDFNFNKVITHNFIRSIGIYPVGSLVRLKSSRLSIVIDRGADNASFEPIVKVVYDINKSKYIFPPFTIDLSKDNTTDEIQCHEVPAKWNLDPSVFDTTG</sequence>
<dbReference type="AlphaFoldDB" id="A0A0F3GX31"/>
<dbReference type="Pfam" id="PF13487">
    <property type="entry name" value="HD_5"/>
    <property type="match status" value="1"/>
</dbReference>
<dbReference type="PATRIC" id="fig|29290.4.peg.1778"/>